<dbReference type="Pfam" id="PF05620">
    <property type="entry name" value="TMEM208_SND2"/>
    <property type="match status" value="1"/>
</dbReference>
<keyword evidence="7 9" id="KW-0472">Membrane</keyword>
<dbReference type="GO" id="GO:0005773">
    <property type="term" value="C:vacuole"/>
    <property type="evidence" value="ECO:0007669"/>
    <property type="project" value="GOC"/>
</dbReference>
<dbReference type="OrthoDB" id="10012212at2759"/>
<gene>
    <name evidence="10" type="ORF">CAMP_LOCUS1730</name>
</gene>
<feature type="transmembrane region" description="Helical" evidence="9">
    <location>
        <begin position="47"/>
        <end position="67"/>
    </location>
</feature>
<evidence type="ECO:0000256" key="3">
    <source>
        <dbReference type="ARBA" id="ARBA00015033"/>
    </source>
</evidence>
<feature type="compositionally biased region" description="Basic residues" evidence="8">
    <location>
        <begin position="158"/>
        <end position="170"/>
    </location>
</feature>
<feature type="region of interest" description="Disordered" evidence="8">
    <location>
        <begin position="148"/>
        <end position="170"/>
    </location>
</feature>
<evidence type="ECO:0000256" key="5">
    <source>
        <dbReference type="ARBA" id="ARBA00022824"/>
    </source>
</evidence>
<sequence length="170" mass="19178">MVKQATKGQKEIYEENRKTILQYAAATAISLTIYSFAWVFLFDSNTTSGLIGLLLTISIQTFALLFMKSLSKAKFDQKGHILDSGADLNDPEAFGEYCKDAIILTVIVQLIALYTNYAYLILLVFPAILGYKFVVGLFLPWITAGSEDTGNEAENDRKLRKREKIQYRSR</sequence>
<organism evidence="10 11">
    <name type="scientific">Caenorhabditis angaria</name>
    <dbReference type="NCBI Taxonomy" id="860376"/>
    <lineage>
        <taxon>Eukaryota</taxon>
        <taxon>Metazoa</taxon>
        <taxon>Ecdysozoa</taxon>
        <taxon>Nematoda</taxon>
        <taxon>Chromadorea</taxon>
        <taxon>Rhabditida</taxon>
        <taxon>Rhabditina</taxon>
        <taxon>Rhabditomorpha</taxon>
        <taxon>Rhabditoidea</taxon>
        <taxon>Rhabditidae</taxon>
        <taxon>Peloderinae</taxon>
        <taxon>Caenorhabditis</taxon>
    </lineage>
</organism>
<comment type="similarity">
    <text evidence="2">Belongs to the TMEM208 family.</text>
</comment>
<feature type="transmembrane region" description="Helical" evidence="9">
    <location>
        <begin position="20"/>
        <end position="41"/>
    </location>
</feature>
<comment type="caution">
    <text evidence="10">The sequence shown here is derived from an EMBL/GenBank/DDBJ whole genome shotgun (WGS) entry which is preliminary data.</text>
</comment>
<dbReference type="InterPro" id="IPR008506">
    <property type="entry name" value="SND2/TMEM208"/>
</dbReference>
<evidence type="ECO:0000256" key="6">
    <source>
        <dbReference type="ARBA" id="ARBA00022989"/>
    </source>
</evidence>
<protein>
    <recommendedName>
        <fullName evidence="3">Transmembrane protein 208</fullName>
    </recommendedName>
</protein>
<keyword evidence="4 9" id="KW-0812">Transmembrane</keyword>
<reference evidence="10" key="1">
    <citation type="submission" date="2022-11" db="EMBL/GenBank/DDBJ databases">
        <authorList>
            <person name="Kikuchi T."/>
        </authorList>
    </citation>
    <scope>NUCLEOTIDE SEQUENCE</scope>
    <source>
        <strain evidence="10">PS1010</strain>
    </source>
</reference>
<keyword evidence="11" id="KW-1185">Reference proteome</keyword>
<proteinExistence type="inferred from homology"/>
<evidence type="ECO:0000256" key="1">
    <source>
        <dbReference type="ARBA" id="ARBA00004477"/>
    </source>
</evidence>
<dbReference type="GO" id="GO:0005789">
    <property type="term" value="C:endoplasmic reticulum membrane"/>
    <property type="evidence" value="ECO:0007669"/>
    <property type="project" value="UniProtKB-SubCell"/>
</dbReference>
<evidence type="ECO:0000256" key="4">
    <source>
        <dbReference type="ARBA" id="ARBA00022692"/>
    </source>
</evidence>
<feature type="transmembrane region" description="Helical" evidence="9">
    <location>
        <begin position="117"/>
        <end position="142"/>
    </location>
</feature>
<evidence type="ECO:0000256" key="9">
    <source>
        <dbReference type="SAM" id="Phobius"/>
    </source>
</evidence>
<evidence type="ECO:0000256" key="8">
    <source>
        <dbReference type="SAM" id="MobiDB-lite"/>
    </source>
</evidence>
<keyword evidence="6 9" id="KW-1133">Transmembrane helix</keyword>
<evidence type="ECO:0000256" key="7">
    <source>
        <dbReference type="ARBA" id="ARBA00023136"/>
    </source>
</evidence>
<evidence type="ECO:0000313" key="11">
    <source>
        <dbReference type="Proteomes" id="UP001152747"/>
    </source>
</evidence>
<dbReference type="PANTHER" id="PTHR13505:SF7">
    <property type="entry name" value="TRANSMEMBRANE PROTEIN 208"/>
    <property type="match status" value="1"/>
</dbReference>
<evidence type="ECO:0000256" key="2">
    <source>
        <dbReference type="ARBA" id="ARBA00009950"/>
    </source>
</evidence>
<name>A0A9P1I6J3_9PELO</name>
<comment type="subcellular location">
    <subcellularLocation>
        <location evidence="1">Endoplasmic reticulum membrane</location>
        <topology evidence="1">Multi-pass membrane protein</topology>
    </subcellularLocation>
</comment>
<dbReference type="Proteomes" id="UP001152747">
    <property type="component" value="Unassembled WGS sequence"/>
</dbReference>
<dbReference type="EMBL" id="CANHGI010000001">
    <property type="protein sequence ID" value="CAI5439093.1"/>
    <property type="molecule type" value="Genomic_DNA"/>
</dbReference>
<dbReference type="PANTHER" id="PTHR13505">
    <property type="entry name" value="TRANSMEMBRANE PROTEIN 208"/>
    <property type="match status" value="1"/>
</dbReference>
<keyword evidence="5" id="KW-0256">Endoplasmic reticulum</keyword>
<accession>A0A9P1I6J3</accession>
<dbReference type="AlphaFoldDB" id="A0A9P1I6J3"/>
<evidence type="ECO:0000313" key="10">
    <source>
        <dbReference type="EMBL" id="CAI5439093.1"/>
    </source>
</evidence>
<dbReference type="GO" id="GO:0006624">
    <property type="term" value="P:vacuolar protein processing"/>
    <property type="evidence" value="ECO:0007669"/>
    <property type="project" value="TreeGrafter"/>
</dbReference>